<feature type="chain" id="PRO_5043505610" description="(S)-ureidoglycine aminohydrolase cupin domain-containing protein" evidence="1">
    <location>
        <begin position="19"/>
        <end position="125"/>
    </location>
</feature>
<reference evidence="3 4" key="1">
    <citation type="submission" date="2023-10" db="EMBL/GenBank/DDBJ databases">
        <authorList>
            <person name="Maclean D."/>
            <person name="Macfadyen A."/>
        </authorList>
    </citation>
    <scope>NUCLEOTIDE SEQUENCE [LARGE SCALE GENOMIC DNA]</scope>
</reference>
<comment type="caution">
    <text evidence="3">The sequence shown here is derived from an EMBL/GenBank/DDBJ whole genome shotgun (WGS) entry which is preliminary data.</text>
</comment>
<accession>A0AAV1HQC5</accession>
<dbReference type="AlphaFoldDB" id="A0AAV1HQC5"/>
<keyword evidence="4" id="KW-1185">Reference proteome</keyword>
<dbReference type="InterPro" id="IPR008579">
    <property type="entry name" value="UGlyAH_Cupin_dom"/>
</dbReference>
<gene>
    <name evidence="3" type="ORF">CVIRNUC_000481</name>
</gene>
<dbReference type="InterPro" id="IPR014710">
    <property type="entry name" value="RmlC-like_jellyroll"/>
</dbReference>
<dbReference type="PANTHER" id="PTHR33271:SF22">
    <property type="entry name" value="OS04G0445200 PROTEIN"/>
    <property type="match status" value="1"/>
</dbReference>
<sequence length="125" mass="14211">MCAVRPTILLSHIPFAHAGVLRIMTPKITITKVEPMEALTKFTAFDLDEFVAGKSKSWIFWNCDPSEFPWSYAKDEYAYVIAGQFYVTYDGGEPVEINAGDFVHFPPGETHFKVTKPVRKFFTLV</sequence>
<dbReference type="CDD" id="cd02227">
    <property type="entry name" value="cupin_TM1112-like"/>
    <property type="match status" value="1"/>
</dbReference>
<dbReference type="SUPFAM" id="SSF51182">
    <property type="entry name" value="RmlC-like cupins"/>
    <property type="match status" value="1"/>
</dbReference>
<dbReference type="Proteomes" id="UP001314263">
    <property type="component" value="Unassembled WGS sequence"/>
</dbReference>
<dbReference type="InterPro" id="IPR011051">
    <property type="entry name" value="RmlC_Cupin_sf"/>
</dbReference>
<evidence type="ECO:0000313" key="3">
    <source>
        <dbReference type="EMBL" id="CAK0734788.1"/>
    </source>
</evidence>
<proteinExistence type="predicted"/>
<dbReference type="Gene3D" id="2.60.120.10">
    <property type="entry name" value="Jelly Rolls"/>
    <property type="match status" value="1"/>
</dbReference>
<dbReference type="Pfam" id="PF05899">
    <property type="entry name" value="Cupin_3"/>
    <property type="match status" value="1"/>
</dbReference>
<organism evidence="3 4">
    <name type="scientific">Coccomyxa viridis</name>
    <dbReference type="NCBI Taxonomy" id="1274662"/>
    <lineage>
        <taxon>Eukaryota</taxon>
        <taxon>Viridiplantae</taxon>
        <taxon>Chlorophyta</taxon>
        <taxon>core chlorophytes</taxon>
        <taxon>Trebouxiophyceae</taxon>
        <taxon>Trebouxiophyceae incertae sedis</taxon>
        <taxon>Coccomyxaceae</taxon>
        <taxon>Coccomyxa</taxon>
    </lineage>
</organism>
<name>A0AAV1HQC5_9CHLO</name>
<protein>
    <recommendedName>
        <fullName evidence="2">(S)-ureidoglycine aminohydrolase cupin domain-containing protein</fullName>
    </recommendedName>
</protein>
<evidence type="ECO:0000259" key="2">
    <source>
        <dbReference type="Pfam" id="PF05899"/>
    </source>
</evidence>
<feature type="signal peptide" evidence="1">
    <location>
        <begin position="1"/>
        <end position="18"/>
    </location>
</feature>
<evidence type="ECO:0000313" key="4">
    <source>
        <dbReference type="Proteomes" id="UP001314263"/>
    </source>
</evidence>
<dbReference type="EMBL" id="CAUYUE010000001">
    <property type="protein sequence ID" value="CAK0734788.1"/>
    <property type="molecule type" value="Genomic_DNA"/>
</dbReference>
<evidence type="ECO:0000256" key="1">
    <source>
        <dbReference type="SAM" id="SignalP"/>
    </source>
</evidence>
<dbReference type="PANTHER" id="PTHR33271">
    <property type="entry name" value="OS04G0445200 PROTEIN"/>
    <property type="match status" value="1"/>
</dbReference>
<feature type="domain" description="(S)-ureidoglycine aminohydrolase cupin" evidence="2">
    <location>
        <begin position="54"/>
        <end position="121"/>
    </location>
</feature>
<keyword evidence="1" id="KW-0732">Signal</keyword>